<name>A0A645JCF4_9ZZZZ</name>
<accession>A0A645JCF4</accession>
<comment type="caution">
    <text evidence="1">The sequence shown here is derived from an EMBL/GenBank/DDBJ whole genome shotgun (WGS) entry which is preliminary data.</text>
</comment>
<organism evidence="1">
    <name type="scientific">bioreactor metagenome</name>
    <dbReference type="NCBI Taxonomy" id="1076179"/>
    <lineage>
        <taxon>unclassified sequences</taxon>
        <taxon>metagenomes</taxon>
        <taxon>ecological metagenomes</taxon>
    </lineage>
</organism>
<proteinExistence type="predicted"/>
<dbReference type="EMBL" id="VSSQ01136415">
    <property type="protein sequence ID" value="MPN60740.1"/>
    <property type="molecule type" value="Genomic_DNA"/>
</dbReference>
<reference evidence="1" key="1">
    <citation type="submission" date="2019-08" db="EMBL/GenBank/DDBJ databases">
        <authorList>
            <person name="Kucharzyk K."/>
            <person name="Murdoch R.W."/>
            <person name="Higgins S."/>
            <person name="Loffler F."/>
        </authorList>
    </citation>
    <scope>NUCLEOTIDE SEQUENCE</scope>
</reference>
<protein>
    <submittedName>
        <fullName evidence="1">Uncharacterized protein</fullName>
    </submittedName>
</protein>
<sequence length="118" mass="13599">MFIAPWSIIQDTQAMATRSQCFYSISEVEEEEPGVHQILLMPDQESNWVHFRGPRGKRALVSYSFDEINWSKPILGQFTYFPALTQTKSGLLVFSFPRVPTDIGSTFDTFFKIELLDQ</sequence>
<gene>
    <name evidence="1" type="ORF">SDC9_208471</name>
</gene>
<evidence type="ECO:0000313" key="1">
    <source>
        <dbReference type="EMBL" id="MPN60740.1"/>
    </source>
</evidence>
<dbReference type="AlphaFoldDB" id="A0A645JCF4"/>